<comment type="subunit">
    <text evidence="11">The system is composed of three essential subunits: KdpA, KdpB and KdpC.</text>
</comment>
<comment type="similarity">
    <text evidence="11">Belongs to the KdpC family.</text>
</comment>
<dbReference type="PIRSF" id="PIRSF001296">
    <property type="entry name" value="K_ATPase_KdpC"/>
    <property type="match status" value="1"/>
</dbReference>
<dbReference type="HAMAP" id="MF_00276">
    <property type="entry name" value="KdpC"/>
    <property type="match status" value="1"/>
</dbReference>
<dbReference type="PANTHER" id="PTHR30042:SF2">
    <property type="entry name" value="POTASSIUM-TRANSPORTING ATPASE KDPC SUBUNIT"/>
    <property type="match status" value="1"/>
</dbReference>
<dbReference type="GO" id="GO:0005886">
    <property type="term" value="C:plasma membrane"/>
    <property type="evidence" value="ECO:0007669"/>
    <property type="project" value="UniProtKB-SubCell"/>
</dbReference>
<dbReference type="GO" id="GO:0005524">
    <property type="term" value="F:ATP binding"/>
    <property type="evidence" value="ECO:0007669"/>
    <property type="project" value="UniProtKB-UniRule"/>
</dbReference>
<comment type="subcellular location">
    <subcellularLocation>
        <location evidence="11">Cell membrane</location>
        <topology evidence="11">Single-pass membrane protein</topology>
    </subcellularLocation>
</comment>
<evidence type="ECO:0000256" key="6">
    <source>
        <dbReference type="ARBA" id="ARBA00022840"/>
    </source>
</evidence>
<evidence type="ECO:0000256" key="3">
    <source>
        <dbReference type="ARBA" id="ARBA00022538"/>
    </source>
</evidence>
<dbReference type="Proteomes" id="UP000032068">
    <property type="component" value="Unassembled WGS sequence"/>
</dbReference>
<protein>
    <recommendedName>
        <fullName evidence="11">Potassium-transporting ATPase KdpC subunit</fullName>
    </recommendedName>
    <alternativeName>
        <fullName evidence="11">ATP phosphohydrolase [potassium-transporting] C chain</fullName>
    </alternativeName>
    <alternativeName>
        <fullName evidence="11">Potassium-binding and translocating subunit C</fullName>
    </alternativeName>
    <alternativeName>
        <fullName evidence="11">Potassium-translocating ATPase C chain</fullName>
    </alternativeName>
</protein>
<evidence type="ECO:0000256" key="4">
    <source>
        <dbReference type="ARBA" id="ARBA00022692"/>
    </source>
</evidence>
<dbReference type="GO" id="GO:0008556">
    <property type="term" value="F:P-type potassium transmembrane transporter activity"/>
    <property type="evidence" value="ECO:0007669"/>
    <property type="project" value="InterPro"/>
</dbReference>
<gene>
    <name evidence="11" type="primary">kdpC</name>
    <name evidence="12" type="ORF">RU08_00085</name>
</gene>
<dbReference type="InterPro" id="IPR003820">
    <property type="entry name" value="KdpC"/>
</dbReference>
<reference evidence="12 13" key="1">
    <citation type="submission" date="2014-12" db="EMBL/GenBank/DDBJ databases">
        <title>16Stimator: statistical estimation of ribosomal gene copy numbers from draft genome assemblies.</title>
        <authorList>
            <person name="Perisin M.A."/>
            <person name="Vetter M."/>
            <person name="Gilbert J.A."/>
            <person name="Bergelson J."/>
        </authorList>
    </citation>
    <scope>NUCLEOTIDE SEQUENCE [LARGE SCALE GENOMIC DNA]</scope>
    <source>
        <strain evidence="12 13">MEJ086</strain>
    </source>
</reference>
<dbReference type="NCBIfam" id="TIGR00681">
    <property type="entry name" value="kdpC"/>
    <property type="match status" value="1"/>
</dbReference>
<proteinExistence type="inferred from homology"/>
<dbReference type="PANTHER" id="PTHR30042">
    <property type="entry name" value="POTASSIUM-TRANSPORTING ATPASE C CHAIN"/>
    <property type="match status" value="1"/>
</dbReference>
<keyword evidence="8 11" id="KW-1133">Transmembrane helix</keyword>
<keyword evidence="4 11" id="KW-0812">Transmembrane</keyword>
<comment type="function">
    <text evidence="11">Part of the high-affinity ATP-driven potassium transport (or Kdp) system, which catalyzes the hydrolysis of ATP coupled with the electrogenic transport of potassium into the cytoplasm. This subunit acts as a catalytic chaperone that increases the ATP-binding affinity of the ATP-hydrolyzing subunit KdpB by the formation of a transient KdpB/KdpC/ATP ternary complex.</text>
</comment>
<name>A0A0D0JK61_9PSED</name>
<sequence>MNVSNRWFSHLRPAVAMLALLTLVTGAAYPVFVTVIAQSLFAHQANGSLMRDDSGAVRGSWLIAQQFDGQQWFQSRPSAGGFATVASGASNLSPSNPALAERVAADTSRWGATEQRRVPLALVTTSGSGLDPQLPLAAVLYQVPRVAAARGITAEALQRQVESMVQRSPIGPALVNVLALNASLAGLGAEVEVP</sequence>
<evidence type="ECO:0000313" key="12">
    <source>
        <dbReference type="EMBL" id="KIQ06610.1"/>
    </source>
</evidence>
<accession>A0A0D0JK61</accession>
<keyword evidence="2 11" id="KW-1003">Cell membrane</keyword>
<evidence type="ECO:0000256" key="7">
    <source>
        <dbReference type="ARBA" id="ARBA00022958"/>
    </source>
</evidence>
<keyword evidence="6 11" id="KW-0067">ATP-binding</keyword>
<evidence type="ECO:0000256" key="8">
    <source>
        <dbReference type="ARBA" id="ARBA00022989"/>
    </source>
</evidence>
<evidence type="ECO:0000256" key="11">
    <source>
        <dbReference type="HAMAP-Rule" id="MF_00276"/>
    </source>
</evidence>
<dbReference type="AlphaFoldDB" id="A0A0D0JK61"/>
<dbReference type="NCBIfam" id="NF001454">
    <property type="entry name" value="PRK00315.1"/>
    <property type="match status" value="1"/>
</dbReference>
<comment type="caution">
    <text evidence="12">The sequence shown here is derived from an EMBL/GenBank/DDBJ whole genome shotgun (WGS) entry which is preliminary data.</text>
</comment>
<evidence type="ECO:0000256" key="9">
    <source>
        <dbReference type="ARBA" id="ARBA00023065"/>
    </source>
</evidence>
<keyword evidence="1 11" id="KW-0813">Transport</keyword>
<organism evidence="12 13">
    <name type="scientific">Pseudomonas fulva</name>
    <dbReference type="NCBI Taxonomy" id="47880"/>
    <lineage>
        <taxon>Bacteria</taxon>
        <taxon>Pseudomonadati</taxon>
        <taxon>Pseudomonadota</taxon>
        <taxon>Gammaproteobacteria</taxon>
        <taxon>Pseudomonadales</taxon>
        <taxon>Pseudomonadaceae</taxon>
        <taxon>Pseudomonas</taxon>
    </lineage>
</organism>
<keyword evidence="7 11" id="KW-0630">Potassium</keyword>
<keyword evidence="10 11" id="KW-0472">Membrane</keyword>
<dbReference type="Pfam" id="PF02669">
    <property type="entry name" value="KdpC"/>
    <property type="match status" value="1"/>
</dbReference>
<keyword evidence="9 11" id="KW-0406">Ion transport</keyword>
<evidence type="ECO:0000313" key="13">
    <source>
        <dbReference type="Proteomes" id="UP000032068"/>
    </source>
</evidence>
<evidence type="ECO:0000256" key="2">
    <source>
        <dbReference type="ARBA" id="ARBA00022475"/>
    </source>
</evidence>
<keyword evidence="5 11" id="KW-0547">Nucleotide-binding</keyword>
<evidence type="ECO:0000256" key="5">
    <source>
        <dbReference type="ARBA" id="ARBA00022741"/>
    </source>
</evidence>
<dbReference type="EMBL" id="JXQW01000001">
    <property type="protein sequence ID" value="KIQ06610.1"/>
    <property type="molecule type" value="Genomic_DNA"/>
</dbReference>
<evidence type="ECO:0000256" key="1">
    <source>
        <dbReference type="ARBA" id="ARBA00022448"/>
    </source>
</evidence>
<keyword evidence="3 11" id="KW-0633">Potassium transport</keyword>
<dbReference type="OrthoDB" id="9788285at2"/>
<evidence type="ECO:0000256" key="10">
    <source>
        <dbReference type="ARBA" id="ARBA00023136"/>
    </source>
</evidence>